<keyword evidence="1" id="KW-1133">Transmembrane helix</keyword>
<sequence>MGRLVEEVAVVLSKQKQSEGASRLWFFLVATALISVWSNGGGLPRGLASYLMSKNCWISRPSSFNVTVD</sequence>
<feature type="transmembrane region" description="Helical" evidence="1">
    <location>
        <begin position="24"/>
        <end position="43"/>
    </location>
</feature>
<dbReference type="AlphaFoldDB" id="A0A183UMU5"/>
<organism evidence="3 4">
    <name type="scientific">Toxocara canis</name>
    <name type="common">Canine roundworm</name>
    <dbReference type="NCBI Taxonomy" id="6265"/>
    <lineage>
        <taxon>Eukaryota</taxon>
        <taxon>Metazoa</taxon>
        <taxon>Ecdysozoa</taxon>
        <taxon>Nematoda</taxon>
        <taxon>Chromadorea</taxon>
        <taxon>Rhabditida</taxon>
        <taxon>Spirurina</taxon>
        <taxon>Ascaridomorpha</taxon>
        <taxon>Ascaridoidea</taxon>
        <taxon>Toxocaridae</taxon>
        <taxon>Toxocara</taxon>
    </lineage>
</organism>
<evidence type="ECO:0000313" key="4">
    <source>
        <dbReference type="WBParaSite" id="TCNE_0000981501-mRNA-1"/>
    </source>
</evidence>
<reference evidence="4" key="1">
    <citation type="submission" date="2016-06" db="UniProtKB">
        <authorList>
            <consortium name="WormBaseParasite"/>
        </authorList>
    </citation>
    <scope>IDENTIFICATION</scope>
</reference>
<keyword evidence="1" id="KW-0812">Transmembrane</keyword>
<proteinExistence type="predicted"/>
<evidence type="ECO:0000313" key="2">
    <source>
        <dbReference type="EMBL" id="VDM41136.1"/>
    </source>
</evidence>
<keyword evidence="1" id="KW-0472">Membrane</keyword>
<evidence type="ECO:0000313" key="3">
    <source>
        <dbReference type="Proteomes" id="UP000050794"/>
    </source>
</evidence>
<evidence type="ECO:0000256" key="1">
    <source>
        <dbReference type="SAM" id="Phobius"/>
    </source>
</evidence>
<dbReference type="WBParaSite" id="TCNE_0000981501-mRNA-1">
    <property type="protein sequence ID" value="TCNE_0000981501-mRNA-1"/>
    <property type="gene ID" value="TCNE_0000981501"/>
</dbReference>
<keyword evidence="3" id="KW-1185">Reference proteome</keyword>
<accession>A0A183UMU5</accession>
<gene>
    <name evidence="2" type="ORF">TCNE_LOCUS9815</name>
</gene>
<protein>
    <submittedName>
        <fullName evidence="2 4">Uncharacterized protein</fullName>
    </submittedName>
</protein>
<name>A0A183UMU5_TOXCA</name>
<reference evidence="2 3" key="2">
    <citation type="submission" date="2018-11" db="EMBL/GenBank/DDBJ databases">
        <authorList>
            <consortium name="Pathogen Informatics"/>
        </authorList>
    </citation>
    <scope>NUCLEOTIDE SEQUENCE [LARGE SCALE GENOMIC DNA]</scope>
</reference>
<dbReference type="EMBL" id="UYWY01020293">
    <property type="protein sequence ID" value="VDM41136.1"/>
    <property type="molecule type" value="Genomic_DNA"/>
</dbReference>
<dbReference type="Proteomes" id="UP000050794">
    <property type="component" value="Unassembled WGS sequence"/>
</dbReference>